<keyword evidence="4" id="KW-0597">Phosphoprotein</keyword>
<dbReference type="InterPro" id="IPR003661">
    <property type="entry name" value="HisK_dim/P_dom"/>
</dbReference>
<evidence type="ECO:0000256" key="8">
    <source>
        <dbReference type="ARBA" id="ARBA00022989"/>
    </source>
</evidence>
<keyword evidence="14" id="KW-1185">Reference proteome</keyword>
<comment type="caution">
    <text evidence="13">The sequence shown here is derived from an EMBL/GenBank/DDBJ whole genome shotgun (WGS) entry which is preliminary data.</text>
</comment>
<dbReference type="GO" id="GO:0000155">
    <property type="term" value="F:phosphorelay sensor kinase activity"/>
    <property type="evidence" value="ECO:0007669"/>
    <property type="project" value="InterPro"/>
</dbReference>
<evidence type="ECO:0000256" key="5">
    <source>
        <dbReference type="ARBA" id="ARBA00022679"/>
    </source>
</evidence>
<organism evidence="13 14">
    <name type="scientific">Streptomyces tateyamensis</name>
    <dbReference type="NCBI Taxonomy" id="565073"/>
    <lineage>
        <taxon>Bacteria</taxon>
        <taxon>Bacillati</taxon>
        <taxon>Actinomycetota</taxon>
        <taxon>Actinomycetes</taxon>
        <taxon>Kitasatosporales</taxon>
        <taxon>Streptomycetaceae</taxon>
        <taxon>Streptomyces</taxon>
    </lineage>
</organism>
<evidence type="ECO:0000256" key="6">
    <source>
        <dbReference type="ARBA" id="ARBA00022692"/>
    </source>
</evidence>
<proteinExistence type="predicted"/>
<evidence type="ECO:0000256" key="2">
    <source>
        <dbReference type="ARBA" id="ARBA00004236"/>
    </source>
</evidence>
<accession>A0A2V4PBH7</accession>
<dbReference type="PANTHER" id="PTHR45436:SF5">
    <property type="entry name" value="SENSOR HISTIDINE KINASE TRCS"/>
    <property type="match status" value="1"/>
</dbReference>
<evidence type="ECO:0000256" key="11">
    <source>
        <dbReference type="SAM" id="Phobius"/>
    </source>
</evidence>
<dbReference type="Gene3D" id="3.30.565.10">
    <property type="entry name" value="Histidine kinase-like ATPase, C-terminal domain"/>
    <property type="match status" value="1"/>
</dbReference>
<feature type="domain" description="Histidine kinase" evidence="12">
    <location>
        <begin position="249"/>
        <end position="462"/>
    </location>
</feature>
<dbReference type="EMBL" id="PYBW01000038">
    <property type="protein sequence ID" value="PYC80853.1"/>
    <property type="molecule type" value="Genomic_DNA"/>
</dbReference>
<evidence type="ECO:0000256" key="1">
    <source>
        <dbReference type="ARBA" id="ARBA00000085"/>
    </source>
</evidence>
<dbReference type="PROSITE" id="PS50109">
    <property type="entry name" value="HIS_KIN"/>
    <property type="match status" value="1"/>
</dbReference>
<name>A0A2V4PBH7_9ACTN</name>
<keyword evidence="5" id="KW-0808">Transferase</keyword>
<feature type="transmembrane region" description="Helical" evidence="11">
    <location>
        <begin position="7"/>
        <end position="30"/>
    </location>
</feature>
<keyword evidence="8 11" id="KW-1133">Transmembrane helix</keyword>
<keyword evidence="9" id="KW-0902">Two-component regulatory system</keyword>
<keyword evidence="10 11" id="KW-0472">Membrane</keyword>
<evidence type="ECO:0000256" key="7">
    <source>
        <dbReference type="ARBA" id="ARBA00022777"/>
    </source>
</evidence>
<evidence type="ECO:0000313" key="14">
    <source>
        <dbReference type="Proteomes" id="UP000248039"/>
    </source>
</evidence>
<dbReference type="SMART" id="SM00387">
    <property type="entry name" value="HATPase_c"/>
    <property type="match status" value="1"/>
</dbReference>
<dbReference type="InterPro" id="IPR004358">
    <property type="entry name" value="Sig_transdc_His_kin-like_C"/>
</dbReference>
<dbReference type="Pfam" id="PF00512">
    <property type="entry name" value="HisKA"/>
    <property type="match status" value="1"/>
</dbReference>
<evidence type="ECO:0000256" key="4">
    <source>
        <dbReference type="ARBA" id="ARBA00022553"/>
    </source>
</evidence>
<dbReference type="Gene3D" id="1.10.287.130">
    <property type="match status" value="1"/>
</dbReference>
<dbReference type="InterPro" id="IPR005467">
    <property type="entry name" value="His_kinase_dom"/>
</dbReference>
<sequence>MRLATRIALWAAVVVPLLVVGAGVLLLGLVTHDLRAAQDAELRGRAQAVLPNARTLLTADHQGRTQVEQNQHRKLLDAALDVGVLVEDASGATVSAGGPLPAATALPAPGAAALPTTVHSGGRSWRVLAAPVNGAQPGTLWVAAPASAANPQVDAVRNRIILVAAVAAPLSGLLAYGLARRATAPLSRLGRRAAALDPRAGAAGFGHRRSGVGEVDELAAALESALARYDEQAARTAQALETARSFSAAASHELRTPLMGLQTNLDVLAAHPQLPAADREEILADLRADHRRMLDLLTALRTLSRGDLVAEEAFGPVDLAEPVAAAAAELRRRQPELAVTLALEGEAAVFGWAAGLRILCDNLLLNAAVHGHLVGEPARIAVRLRRAGRVAVLTVDDEGPGIAPAERAAVFDRFHRRQGSPGSGLGLTLVAQQVALHRGTITVGEPPTGRGCRFEVQLPLVDPQAPTLPLPTRPAWFGPHR</sequence>
<dbReference type="PANTHER" id="PTHR45436">
    <property type="entry name" value="SENSOR HISTIDINE KINASE YKOH"/>
    <property type="match status" value="1"/>
</dbReference>
<evidence type="ECO:0000313" key="13">
    <source>
        <dbReference type="EMBL" id="PYC80853.1"/>
    </source>
</evidence>
<dbReference type="AlphaFoldDB" id="A0A2V4PBH7"/>
<dbReference type="InterPro" id="IPR036097">
    <property type="entry name" value="HisK_dim/P_sf"/>
</dbReference>
<reference evidence="13 14" key="1">
    <citation type="submission" date="2018-03" db="EMBL/GenBank/DDBJ databases">
        <title>Bioinformatic expansion and discovery of thiopeptide antibiotics.</title>
        <authorList>
            <person name="Schwalen C.J."/>
            <person name="Hudson G.A."/>
            <person name="Mitchell D.A."/>
        </authorList>
    </citation>
    <scope>NUCLEOTIDE SEQUENCE [LARGE SCALE GENOMIC DNA]</scope>
    <source>
        <strain evidence="13 14">ATCC 21389</strain>
    </source>
</reference>
<dbReference type="OrthoDB" id="5241347at2"/>
<dbReference type="CDD" id="cd00082">
    <property type="entry name" value="HisKA"/>
    <property type="match status" value="1"/>
</dbReference>
<dbReference type="InterPro" id="IPR036890">
    <property type="entry name" value="HATPase_C_sf"/>
</dbReference>
<dbReference type="InterPro" id="IPR003594">
    <property type="entry name" value="HATPase_dom"/>
</dbReference>
<dbReference type="SMART" id="SM00388">
    <property type="entry name" value="HisKA"/>
    <property type="match status" value="1"/>
</dbReference>
<dbReference type="SUPFAM" id="SSF55874">
    <property type="entry name" value="ATPase domain of HSP90 chaperone/DNA topoisomerase II/histidine kinase"/>
    <property type="match status" value="1"/>
</dbReference>
<dbReference type="Pfam" id="PF02518">
    <property type="entry name" value="HATPase_c"/>
    <property type="match status" value="1"/>
</dbReference>
<evidence type="ECO:0000256" key="3">
    <source>
        <dbReference type="ARBA" id="ARBA00012438"/>
    </source>
</evidence>
<evidence type="ECO:0000256" key="10">
    <source>
        <dbReference type="ARBA" id="ARBA00023136"/>
    </source>
</evidence>
<dbReference type="PRINTS" id="PR00344">
    <property type="entry name" value="BCTRLSENSOR"/>
</dbReference>
<dbReference type="EC" id="2.7.13.3" evidence="3"/>
<comment type="catalytic activity">
    <reaction evidence="1">
        <text>ATP + protein L-histidine = ADP + protein N-phospho-L-histidine.</text>
        <dbReference type="EC" id="2.7.13.3"/>
    </reaction>
</comment>
<protein>
    <recommendedName>
        <fullName evidence="3">histidine kinase</fullName>
        <ecNumber evidence="3">2.7.13.3</ecNumber>
    </recommendedName>
</protein>
<keyword evidence="7 13" id="KW-0418">Kinase</keyword>
<keyword evidence="6 11" id="KW-0812">Transmembrane</keyword>
<dbReference type="GO" id="GO:0005886">
    <property type="term" value="C:plasma membrane"/>
    <property type="evidence" value="ECO:0007669"/>
    <property type="project" value="UniProtKB-SubCell"/>
</dbReference>
<comment type="subcellular location">
    <subcellularLocation>
        <location evidence="2">Cell membrane</location>
    </subcellularLocation>
</comment>
<gene>
    <name evidence="13" type="ORF">C7C46_11955</name>
</gene>
<evidence type="ECO:0000256" key="9">
    <source>
        <dbReference type="ARBA" id="ARBA00023012"/>
    </source>
</evidence>
<evidence type="ECO:0000259" key="12">
    <source>
        <dbReference type="PROSITE" id="PS50109"/>
    </source>
</evidence>
<dbReference type="Proteomes" id="UP000248039">
    <property type="component" value="Unassembled WGS sequence"/>
</dbReference>
<dbReference type="SUPFAM" id="SSF47384">
    <property type="entry name" value="Homodimeric domain of signal transducing histidine kinase"/>
    <property type="match status" value="1"/>
</dbReference>
<dbReference type="InterPro" id="IPR050428">
    <property type="entry name" value="TCS_sensor_his_kinase"/>
</dbReference>
<dbReference type="RefSeq" id="WP_110668624.1">
    <property type="nucleotide sequence ID" value="NZ_PYBW01000038.1"/>
</dbReference>